<dbReference type="Proteomes" id="UP001314263">
    <property type="component" value="Unassembled WGS sequence"/>
</dbReference>
<dbReference type="AlphaFoldDB" id="A0AAV1IMU6"/>
<proteinExistence type="predicted"/>
<dbReference type="PANTHER" id="PTHR47490">
    <property type="entry name" value="PROTEIN BLISTER"/>
    <property type="match status" value="1"/>
</dbReference>
<feature type="compositionally biased region" description="Polar residues" evidence="2">
    <location>
        <begin position="198"/>
        <end position="217"/>
    </location>
</feature>
<feature type="coiled-coil region" evidence="1">
    <location>
        <begin position="1071"/>
        <end position="1105"/>
    </location>
</feature>
<feature type="compositionally biased region" description="Pro residues" evidence="2">
    <location>
        <begin position="167"/>
        <end position="176"/>
    </location>
</feature>
<reference evidence="3 4" key="1">
    <citation type="submission" date="2023-10" db="EMBL/GenBank/DDBJ databases">
        <authorList>
            <person name="Maclean D."/>
            <person name="Macfadyen A."/>
        </authorList>
    </citation>
    <scope>NUCLEOTIDE SEQUENCE [LARGE SCALE GENOMIC DNA]</scope>
</reference>
<protein>
    <submittedName>
        <fullName evidence="3">Uncharacterized protein</fullName>
    </submittedName>
</protein>
<dbReference type="PANTHER" id="PTHR47490:SF2">
    <property type="entry name" value="PROTEIN BLISTER"/>
    <property type="match status" value="1"/>
</dbReference>
<feature type="region of interest" description="Disordered" evidence="2">
    <location>
        <begin position="1"/>
        <end position="408"/>
    </location>
</feature>
<name>A0AAV1IMU6_9CHLO</name>
<keyword evidence="4" id="KW-1185">Reference proteome</keyword>
<feature type="compositionally biased region" description="Low complexity" evidence="2">
    <location>
        <begin position="468"/>
        <end position="482"/>
    </location>
</feature>
<evidence type="ECO:0000313" key="4">
    <source>
        <dbReference type="Proteomes" id="UP001314263"/>
    </source>
</evidence>
<keyword evidence="1" id="KW-0175">Coiled coil</keyword>
<dbReference type="GO" id="GO:0040008">
    <property type="term" value="P:regulation of growth"/>
    <property type="evidence" value="ECO:0007669"/>
    <property type="project" value="InterPro"/>
</dbReference>
<feature type="compositionally biased region" description="Polar residues" evidence="2">
    <location>
        <begin position="288"/>
        <end position="298"/>
    </location>
</feature>
<dbReference type="EMBL" id="CAUYUE010000017">
    <property type="protein sequence ID" value="CAK0787557.1"/>
    <property type="molecule type" value="Genomic_DNA"/>
</dbReference>
<feature type="compositionally biased region" description="Low complexity" evidence="2">
    <location>
        <begin position="570"/>
        <end position="589"/>
    </location>
</feature>
<feature type="compositionally biased region" description="Low complexity" evidence="2">
    <location>
        <begin position="361"/>
        <end position="378"/>
    </location>
</feature>
<feature type="coiled-coil region" evidence="1">
    <location>
        <begin position="855"/>
        <end position="931"/>
    </location>
</feature>
<feature type="compositionally biased region" description="Basic and acidic residues" evidence="2">
    <location>
        <begin position="1"/>
        <end position="22"/>
    </location>
</feature>
<accession>A0AAV1IMU6</accession>
<feature type="compositionally biased region" description="Low complexity" evidence="2">
    <location>
        <begin position="257"/>
        <end position="282"/>
    </location>
</feature>
<feature type="region of interest" description="Disordered" evidence="2">
    <location>
        <begin position="422"/>
        <end position="764"/>
    </location>
</feature>
<organism evidence="3 4">
    <name type="scientific">Coccomyxa viridis</name>
    <dbReference type="NCBI Taxonomy" id="1274662"/>
    <lineage>
        <taxon>Eukaryota</taxon>
        <taxon>Viridiplantae</taxon>
        <taxon>Chlorophyta</taxon>
        <taxon>core chlorophytes</taxon>
        <taxon>Trebouxiophyceae</taxon>
        <taxon>Trebouxiophyceae incertae sedis</taxon>
        <taxon>Coccomyxaceae</taxon>
        <taxon>Coccomyxa</taxon>
    </lineage>
</organism>
<evidence type="ECO:0000256" key="1">
    <source>
        <dbReference type="SAM" id="Coils"/>
    </source>
</evidence>
<evidence type="ECO:0000256" key="2">
    <source>
        <dbReference type="SAM" id="MobiDB-lite"/>
    </source>
</evidence>
<feature type="region of interest" description="Disordered" evidence="2">
    <location>
        <begin position="939"/>
        <end position="992"/>
    </location>
</feature>
<dbReference type="InterPro" id="IPR044194">
    <property type="entry name" value="BLISTER"/>
</dbReference>
<sequence length="1195" mass="124975">MSKAQTKKELAEAGRRKLEAFRRQKAGKTQASAASVLSNPVSRPLQSTEAQRSNAEPARQPAGSGNSLPGPPDPRRKLSYGDAPSHAAATLSAPAGNSESPAPAEQHQQHFPEGSAAPAAPEHGARVGPHSALQDDRPAERSSSSTLREAAIAGQGASQSLRSAGLPAPPPLPLPPAAFNSRPPWMNTSAADSSSSSRMESQQEPAQRPVTNGNTPFGPTDAARPVMRPWSSMATGAAEASLASSPVNDAGLAGQGSVSSASRSEPASRAAISNAASTAPAPDVTGAASRNTVAQPSEEQVEQRSDAPSAAKGDFSAAAEGQQRVETSELGLDSTEESEDDSWQALLARPAPARLPHHAPDLQPTQQQSSQPQGLSSPAADGSINLPGSAAVKKAHQPRDLETRADSLQSYLHLSDEYQGLSESAAVSSAAPARSGVGHPADTLGGGAGVTNGYAALSDSYLSPPRPGHGASGTAASAPSSGRNGGEHQSSAPDSGAADRAALSSSWVPPPELSQRASGALPVSRSAASGPPSHSALDPVEQRQLGALPASNGSASPPLLWPALGLLEHPQQGRPPQRPSSPLSRQPGQHSQHSRDIAQSPDAGSSASTRLHDAQHASAAPTGSAGSEGARRASFGSVGGNSAAFTRQGSPSRSWLGADGPPPSRYQRPPWMADDSEQGTRDQSMRSSSNSGPFAVSVGNGTAPGRSHEDLAGLQRGSATANGMPPSGPHRSSSRDAGLMSASAAPSPPISVRGTASEEGFAASEGQMKRFKALQQHIDELTREKFDLIRGLQTQRKVQESLEAESERFTNDFNRQAQHVQELHRQVGQLSAEVAAQRLALAAAARERDGARASAIETSERLTRMAAEVVELEEKALKARSAELKGEREAVAEREAARRAQLAAKAAQQERETLQSILDTLEEEKRALHVKLRRAALGEHLREERGSKEAATQTEPGPPEEAMSPMPFRPQLSAQTPRQRAESVLQIQSQEDPSVRLASEAFRSFNEQSLEGSEPAQLPDAVLQLLPKTLYRGGLAGKESDVAADEANALSNIHLLLDALESQQHSTVVSLNAKEAEVRKLAAYNEDLAQRLESAQQRLELAISRSQHASAQPRPAPALQETPASEQGPQPASAREDNMGQLVIQSAPNTPAQPRRQLLRAPKGSSGDARKSTLGWFVDLLVPPSQDFQRIGPLT</sequence>
<feature type="compositionally biased region" description="Low complexity" evidence="2">
    <location>
        <begin position="422"/>
        <end position="435"/>
    </location>
</feature>
<feature type="compositionally biased region" description="Polar residues" evidence="2">
    <location>
        <begin position="27"/>
        <end position="54"/>
    </location>
</feature>
<evidence type="ECO:0000313" key="3">
    <source>
        <dbReference type="EMBL" id="CAK0787557.1"/>
    </source>
</evidence>
<feature type="compositionally biased region" description="Polar residues" evidence="2">
    <location>
        <begin position="1143"/>
        <end position="1152"/>
    </location>
</feature>
<comment type="caution">
    <text evidence="3">The sequence shown here is derived from an EMBL/GenBank/DDBJ whole genome shotgun (WGS) entry which is preliminary data.</text>
</comment>
<gene>
    <name evidence="3" type="ORF">CVIRNUC_010779</name>
</gene>
<feature type="compositionally biased region" description="Polar residues" evidence="2">
    <location>
        <begin position="643"/>
        <end position="653"/>
    </location>
</feature>
<feature type="compositionally biased region" description="Basic and acidic residues" evidence="2">
    <location>
        <begin position="939"/>
        <end position="948"/>
    </location>
</feature>
<feature type="compositionally biased region" description="Low complexity" evidence="2">
    <location>
        <begin position="345"/>
        <end position="354"/>
    </location>
</feature>
<feature type="region of interest" description="Disordered" evidence="2">
    <location>
        <begin position="1105"/>
        <end position="1170"/>
    </location>
</feature>